<protein>
    <submittedName>
        <fullName evidence="1">Sulfotransferase family protein</fullName>
    </submittedName>
</protein>
<gene>
    <name evidence="1" type="ORF">SAMN04488052_11282</name>
</gene>
<dbReference type="Pfam" id="PF13469">
    <property type="entry name" value="Sulfotransfer_3"/>
    <property type="match status" value="1"/>
</dbReference>
<dbReference type="AlphaFoldDB" id="A0A1H8VHF2"/>
<sequence>MKVIYLVGMGRSGSTLLDILLDSHSNIRSLGGVRRLAHYARKHPCPCGAPSFWECSFWSEANRRLGEKNGRNLETADVHARNEDAFRAENRAVFEAAAEAAGVEFVTDNSKSVVRLKRLMNAPDIEVIPIHVLRDARGRAQSIRKRKGQRYIPTFTYSHRSLRLYYLLRNKPHIVVNYEKLAANPEQELRKLMDRIGLAFEPQQLTWAEHPHHNIGAADVLRKTDGSTIRPDDGWKTALPGYMQRIISLIALPGRIANDAKERRWGL</sequence>
<dbReference type="EMBL" id="FOEG01000012">
    <property type="protein sequence ID" value="SEP14851.1"/>
    <property type="molecule type" value="Genomic_DNA"/>
</dbReference>
<keyword evidence="2" id="KW-1185">Reference proteome</keyword>
<reference evidence="1 2" key="1">
    <citation type="submission" date="2016-10" db="EMBL/GenBank/DDBJ databases">
        <authorList>
            <person name="de Groot N.N."/>
        </authorList>
    </citation>
    <scope>NUCLEOTIDE SEQUENCE [LARGE SCALE GENOMIC DNA]</scope>
    <source>
        <strain evidence="1 2">CGMCC 1.6291</strain>
    </source>
</reference>
<keyword evidence="1" id="KW-0808">Transferase</keyword>
<dbReference type="Proteomes" id="UP000199657">
    <property type="component" value="Unassembled WGS sequence"/>
</dbReference>
<evidence type="ECO:0000313" key="2">
    <source>
        <dbReference type="Proteomes" id="UP000199657"/>
    </source>
</evidence>
<accession>A0A1H8VHF2</accession>
<dbReference type="InterPro" id="IPR027417">
    <property type="entry name" value="P-loop_NTPase"/>
</dbReference>
<dbReference type="GO" id="GO:0016740">
    <property type="term" value="F:transferase activity"/>
    <property type="evidence" value="ECO:0007669"/>
    <property type="project" value="UniProtKB-KW"/>
</dbReference>
<dbReference type="SUPFAM" id="SSF52540">
    <property type="entry name" value="P-loop containing nucleoside triphosphate hydrolases"/>
    <property type="match status" value="1"/>
</dbReference>
<name>A0A1H8VHF2_9GAMM</name>
<dbReference type="STRING" id="406100.SAMN04488052_11282"/>
<evidence type="ECO:0000313" key="1">
    <source>
        <dbReference type="EMBL" id="SEP14851.1"/>
    </source>
</evidence>
<dbReference type="Gene3D" id="3.40.50.300">
    <property type="entry name" value="P-loop containing nucleotide triphosphate hydrolases"/>
    <property type="match status" value="1"/>
</dbReference>
<organism evidence="1 2">
    <name type="scientific">Aquisalimonas asiatica</name>
    <dbReference type="NCBI Taxonomy" id="406100"/>
    <lineage>
        <taxon>Bacteria</taxon>
        <taxon>Pseudomonadati</taxon>
        <taxon>Pseudomonadota</taxon>
        <taxon>Gammaproteobacteria</taxon>
        <taxon>Chromatiales</taxon>
        <taxon>Ectothiorhodospiraceae</taxon>
        <taxon>Aquisalimonas</taxon>
    </lineage>
</organism>
<dbReference type="RefSeq" id="WP_091646100.1">
    <property type="nucleotide sequence ID" value="NZ_FOEG01000012.1"/>
</dbReference>
<proteinExistence type="predicted"/>
<dbReference type="OrthoDB" id="7062607at2"/>